<name>A0ABD2JS40_HETSC</name>
<evidence type="ECO:0000313" key="3">
    <source>
        <dbReference type="Proteomes" id="UP001620645"/>
    </source>
</evidence>
<gene>
    <name evidence="2" type="ORF">niasHS_004834</name>
</gene>
<dbReference type="EMBL" id="JBICCN010000110">
    <property type="protein sequence ID" value="KAL3093455.1"/>
    <property type="molecule type" value="Genomic_DNA"/>
</dbReference>
<comment type="caution">
    <text evidence="2">The sequence shown here is derived from an EMBL/GenBank/DDBJ whole genome shotgun (WGS) entry which is preliminary data.</text>
</comment>
<dbReference type="Gene3D" id="3.30.200.20">
    <property type="entry name" value="Phosphorylase Kinase, domain 1"/>
    <property type="match status" value="1"/>
</dbReference>
<keyword evidence="1" id="KW-0067">ATP-binding</keyword>
<dbReference type="PROSITE" id="PS00107">
    <property type="entry name" value="PROTEIN_KINASE_ATP"/>
    <property type="match status" value="1"/>
</dbReference>
<dbReference type="InterPro" id="IPR011009">
    <property type="entry name" value="Kinase-like_dom_sf"/>
</dbReference>
<proteinExistence type="predicted"/>
<keyword evidence="3" id="KW-1185">Reference proteome</keyword>
<feature type="binding site" evidence="1">
    <location>
        <position position="36"/>
    </location>
    <ligand>
        <name>ATP</name>
        <dbReference type="ChEBI" id="CHEBI:30616"/>
    </ligand>
</feature>
<sequence length="130" mass="14783">MLHSNQSSFDNWSKIGEGAFGEVFKGLLENAFTAFKVIPFAENEHLCLKKVNGDHLKPAKFIFSELFITNELTKLSEDTGNGFVTPSFTQLRIRCFPRKLLSAWDAYRKANPELEENQRPANMPTKDNIS</sequence>
<protein>
    <submittedName>
        <fullName evidence="2">Uncharacterized protein</fullName>
    </submittedName>
</protein>
<reference evidence="2 3" key="1">
    <citation type="submission" date="2024-10" db="EMBL/GenBank/DDBJ databases">
        <authorList>
            <person name="Kim D."/>
        </authorList>
    </citation>
    <scope>NUCLEOTIDE SEQUENCE [LARGE SCALE GENOMIC DNA]</scope>
    <source>
        <strain evidence="2">Taebaek</strain>
    </source>
</reference>
<evidence type="ECO:0000256" key="1">
    <source>
        <dbReference type="PROSITE-ProRule" id="PRU10141"/>
    </source>
</evidence>
<dbReference type="GO" id="GO:0005524">
    <property type="term" value="F:ATP binding"/>
    <property type="evidence" value="ECO:0007669"/>
    <property type="project" value="UniProtKB-UniRule"/>
</dbReference>
<dbReference type="PANTHER" id="PTHR24419:SF18">
    <property type="entry name" value="SERINE_THREONINE-PROTEIN KINASE HASPIN"/>
    <property type="match status" value="1"/>
</dbReference>
<dbReference type="InterPro" id="IPR017441">
    <property type="entry name" value="Protein_kinase_ATP_BS"/>
</dbReference>
<keyword evidence="1" id="KW-0547">Nucleotide-binding</keyword>
<dbReference type="SUPFAM" id="SSF56112">
    <property type="entry name" value="Protein kinase-like (PK-like)"/>
    <property type="match status" value="1"/>
</dbReference>
<accession>A0ABD2JS40</accession>
<evidence type="ECO:0000313" key="2">
    <source>
        <dbReference type="EMBL" id="KAL3093455.1"/>
    </source>
</evidence>
<dbReference type="Proteomes" id="UP001620645">
    <property type="component" value="Unassembled WGS sequence"/>
</dbReference>
<organism evidence="2 3">
    <name type="scientific">Heterodera schachtii</name>
    <name type="common">Sugarbeet cyst nematode worm</name>
    <name type="synonym">Tylenchus schachtii</name>
    <dbReference type="NCBI Taxonomy" id="97005"/>
    <lineage>
        <taxon>Eukaryota</taxon>
        <taxon>Metazoa</taxon>
        <taxon>Ecdysozoa</taxon>
        <taxon>Nematoda</taxon>
        <taxon>Chromadorea</taxon>
        <taxon>Rhabditida</taxon>
        <taxon>Tylenchina</taxon>
        <taxon>Tylenchomorpha</taxon>
        <taxon>Tylenchoidea</taxon>
        <taxon>Heteroderidae</taxon>
        <taxon>Heteroderinae</taxon>
        <taxon>Heterodera</taxon>
    </lineage>
</organism>
<dbReference type="PANTHER" id="PTHR24419">
    <property type="entry name" value="INTERLEUKIN-1 RECEPTOR-ASSOCIATED KINASE"/>
    <property type="match status" value="1"/>
</dbReference>
<dbReference type="AlphaFoldDB" id="A0ABD2JS40"/>